<evidence type="ECO:0008006" key="5">
    <source>
        <dbReference type="Google" id="ProtNLM"/>
    </source>
</evidence>
<feature type="compositionally biased region" description="Basic and acidic residues" evidence="1">
    <location>
        <begin position="328"/>
        <end position="354"/>
    </location>
</feature>
<organism evidence="3 4">
    <name type="scientific">Jimgerdemannia flammicorona</name>
    <dbReference type="NCBI Taxonomy" id="994334"/>
    <lineage>
        <taxon>Eukaryota</taxon>
        <taxon>Fungi</taxon>
        <taxon>Fungi incertae sedis</taxon>
        <taxon>Mucoromycota</taxon>
        <taxon>Mucoromycotina</taxon>
        <taxon>Endogonomycetes</taxon>
        <taxon>Endogonales</taxon>
        <taxon>Endogonaceae</taxon>
        <taxon>Jimgerdemannia</taxon>
    </lineage>
</organism>
<feature type="transmembrane region" description="Helical" evidence="2">
    <location>
        <begin position="235"/>
        <end position="259"/>
    </location>
</feature>
<proteinExistence type="predicted"/>
<feature type="compositionally biased region" description="Polar residues" evidence="1">
    <location>
        <begin position="307"/>
        <end position="327"/>
    </location>
</feature>
<feature type="transmembrane region" description="Helical" evidence="2">
    <location>
        <begin position="183"/>
        <end position="202"/>
    </location>
</feature>
<evidence type="ECO:0000313" key="3">
    <source>
        <dbReference type="EMBL" id="RUS16330.1"/>
    </source>
</evidence>
<dbReference type="EMBL" id="RBNJ01024383">
    <property type="protein sequence ID" value="RUS16330.1"/>
    <property type="molecule type" value="Genomic_DNA"/>
</dbReference>
<gene>
    <name evidence="3" type="ORF">BC938DRAFT_476610</name>
</gene>
<evidence type="ECO:0000313" key="4">
    <source>
        <dbReference type="Proteomes" id="UP000274822"/>
    </source>
</evidence>
<protein>
    <recommendedName>
        <fullName evidence="5">Transmembrane protein</fullName>
    </recommendedName>
</protein>
<evidence type="ECO:0000256" key="2">
    <source>
        <dbReference type="SAM" id="Phobius"/>
    </source>
</evidence>
<name>A0A433PFR0_9FUNG</name>
<feature type="compositionally biased region" description="Acidic residues" evidence="1">
    <location>
        <begin position="392"/>
        <end position="401"/>
    </location>
</feature>
<accession>A0A433PFR0</accession>
<keyword evidence="4" id="KW-1185">Reference proteome</keyword>
<feature type="transmembrane region" description="Helical" evidence="2">
    <location>
        <begin position="271"/>
        <end position="294"/>
    </location>
</feature>
<sequence>MVAEPGSGVLAHRMLFLGHTLLQPRRAIGFLRPRSTECLLLLLTIFNALRFGDSILVLTDSTASNAARSFLFEISWQCGFSGIALYWVGIVQTLPEVSVAIVLKSTRLSSSPVATTHSHAKTSIIIFQTHKVSRTWLPTAAQVDVMGCFLVFGPMLTNNICSILAGHFGDIGNLQMAQMFIRLHYACWTIFDTTLAVSLIYFGTRLTTVLRDHLNNVNVLGSRRARILRLGLFKIQIVLVSVAVCLIAFAGMLLSYCLWRKEIHTITPVSLFVGTCWTLTAVFMSLAVFISTLLRNSRDASPEAPEVSQSTESRSTHQPPSSTASSDKTTEEHEHVVTIPDEKVGRDAPEDRSHSLSPICWMPTRPQVAPSGRRGSKSSGIELVQQRPESQTSDDDLPGQV</sequence>
<keyword evidence="2" id="KW-0472">Membrane</keyword>
<dbReference type="AlphaFoldDB" id="A0A433PFR0"/>
<comment type="caution">
    <text evidence="3">The sequence shown here is derived from an EMBL/GenBank/DDBJ whole genome shotgun (WGS) entry which is preliminary data.</text>
</comment>
<reference evidence="3 4" key="1">
    <citation type="journal article" date="2018" name="New Phytol.">
        <title>Phylogenomics of Endogonaceae and evolution of mycorrhizas within Mucoromycota.</title>
        <authorList>
            <person name="Chang Y."/>
            <person name="Desiro A."/>
            <person name="Na H."/>
            <person name="Sandor L."/>
            <person name="Lipzen A."/>
            <person name="Clum A."/>
            <person name="Barry K."/>
            <person name="Grigoriev I.V."/>
            <person name="Martin F.M."/>
            <person name="Stajich J.E."/>
            <person name="Smith M.E."/>
            <person name="Bonito G."/>
            <person name="Spatafora J.W."/>
        </authorList>
    </citation>
    <scope>NUCLEOTIDE SEQUENCE [LARGE SCALE GENOMIC DNA]</scope>
    <source>
        <strain evidence="3 4">AD002</strain>
    </source>
</reference>
<feature type="region of interest" description="Disordered" evidence="1">
    <location>
        <begin position="300"/>
        <end position="401"/>
    </location>
</feature>
<dbReference type="Proteomes" id="UP000274822">
    <property type="component" value="Unassembled WGS sequence"/>
</dbReference>
<keyword evidence="2" id="KW-1133">Transmembrane helix</keyword>
<keyword evidence="2" id="KW-0812">Transmembrane</keyword>
<evidence type="ECO:0000256" key="1">
    <source>
        <dbReference type="SAM" id="MobiDB-lite"/>
    </source>
</evidence>